<dbReference type="InterPro" id="IPR005818">
    <property type="entry name" value="Histone_H1/H5_H15"/>
</dbReference>
<dbReference type="GO" id="GO:0031492">
    <property type="term" value="F:nucleosomal DNA binding"/>
    <property type="evidence" value="ECO:0007669"/>
    <property type="project" value="TreeGrafter"/>
</dbReference>
<organism evidence="10 11">
    <name type="scientific">Aquilegia coerulea</name>
    <name type="common">Rocky mountain columbine</name>
    <dbReference type="NCBI Taxonomy" id="218851"/>
    <lineage>
        <taxon>Eukaryota</taxon>
        <taxon>Viridiplantae</taxon>
        <taxon>Streptophyta</taxon>
        <taxon>Embryophyta</taxon>
        <taxon>Tracheophyta</taxon>
        <taxon>Spermatophyta</taxon>
        <taxon>Magnoliopsida</taxon>
        <taxon>Ranunculales</taxon>
        <taxon>Ranunculaceae</taxon>
        <taxon>Thalictroideae</taxon>
        <taxon>Aquilegia</taxon>
    </lineage>
</organism>
<accession>A0A2G5CQN0</accession>
<feature type="compositionally biased region" description="Basic residues" evidence="7">
    <location>
        <begin position="174"/>
        <end position="188"/>
    </location>
</feature>
<dbReference type="Pfam" id="PF02178">
    <property type="entry name" value="AT_hook"/>
    <property type="match status" value="7"/>
</dbReference>
<evidence type="ECO:0000256" key="3">
    <source>
        <dbReference type="ARBA" id="ARBA00022454"/>
    </source>
</evidence>
<dbReference type="PROSITE" id="PS51504">
    <property type="entry name" value="H15"/>
    <property type="match status" value="1"/>
</dbReference>
<name>A0A2G5CQN0_AQUCA</name>
<dbReference type="Pfam" id="PF00538">
    <property type="entry name" value="Linker_histone"/>
    <property type="match status" value="1"/>
</dbReference>
<dbReference type="InterPro" id="IPR017956">
    <property type="entry name" value="AT_hook_DNA-bd_motif"/>
</dbReference>
<dbReference type="SMART" id="SM00384">
    <property type="entry name" value="AT_hook"/>
    <property type="match status" value="7"/>
</dbReference>
<evidence type="ECO:0000313" key="11">
    <source>
        <dbReference type="Proteomes" id="UP000230069"/>
    </source>
</evidence>
<dbReference type="PANTHER" id="PTHR11467">
    <property type="entry name" value="HISTONE H1"/>
    <property type="match status" value="1"/>
</dbReference>
<dbReference type="EMBL" id="KZ305058">
    <property type="protein sequence ID" value="PIA33568.1"/>
    <property type="molecule type" value="Genomic_DNA"/>
</dbReference>
<feature type="compositionally biased region" description="Gly residues" evidence="7">
    <location>
        <begin position="306"/>
        <end position="315"/>
    </location>
</feature>
<feature type="domain" description="H15" evidence="9">
    <location>
        <begin position="57"/>
        <end position="126"/>
    </location>
</feature>
<dbReference type="PRINTS" id="PR00624">
    <property type="entry name" value="HISTONEH5"/>
</dbReference>
<dbReference type="SMART" id="SM00526">
    <property type="entry name" value="H15"/>
    <property type="match status" value="1"/>
</dbReference>
<dbReference type="AlphaFoldDB" id="A0A2G5CQN0"/>
<dbReference type="GO" id="GO:0006334">
    <property type="term" value="P:nucleosome assembly"/>
    <property type="evidence" value="ECO:0007669"/>
    <property type="project" value="InterPro"/>
</dbReference>
<comment type="similarity">
    <text evidence="6">Belongs to the histone H1/H5 family.</text>
</comment>
<dbReference type="GO" id="GO:0000786">
    <property type="term" value="C:nucleosome"/>
    <property type="evidence" value="ECO:0007669"/>
    <property type="project" value="InterPro"/>
</dbReference>
<evidence type="ECO:0000259" key="9">
    <source>
        <dbReference type="PROSITE" id="PS51504"/>
    </source>
</evidence>
<dbReference type="CDD" id="cd00073">
    <property type="entry name" value="H15"/>
    <property type="match status" value="1"/>
</dbReference>
<dbReference type="GO" id="GO:0045910">
    <property type="term" value="P:negative regulation of DNA recombination"/>
    <property type="evidence" value="ECO:0007669"/>
    <property type="project" value="TreeGrafter"/>
</dbReference>
<feature type="compositionally biased region" description="Basic residues" evidence="7">
    <location>
        <begin position="318"/>
        <end position="333"/>
    </location>
</feature>
<keyword evidence="11" id="KW-1185">Reference proteome</keyword>
<keyword evidence="5 6" id="KW-0539">Nucleus</keyword>
<dbReference type="SUPFAM" id="SSF46785">
    <property type="entry name" value="Winged helix' DNA-binding domain"/>
    <property type="match status" value="1"/>
</dbReference>
<dbReference type="GO" id="GO:0003690">
    <property type="term" value="F:double-stranded DNA binding"/>
    <property type="evidence" value="ECO:0007669"/>
    <property type="project" value="TreeGrafter"/>
</dbReference>
<dbReference type="FunFam" id="1.10.10.10:FF:000637">
    <property type="entry name" value="Histone H1.2"/>
    <property type="match status" value="1"/>
</dbReference>
<dbReference type="InterPro" id="IPR036388">
    <property type="entry name" value="WH-like_DNA-bd_sf"/>
</dbReference>
<feature type="region of interest" description="Disordered" evidence="7">
    <location>
        <begin position="298"/>
        <end position="349"/>
    </location>
</feature>
<evidence type="ECO:0000256" key="5">
    <source>
        <dbReference type="ARBA" id="ARBA00023242"/>
    </source>
</evidence>
<reference evidence="10 11" key="1">
    <citation type="submission" date="2017-09" db="EMBL/GenBank/DDBJ databases">
        <title>WGS assembly of Aquilegia coerulea Goldsmith.</title>
        <authorList>
            <person name="Hodges S."/>
            <person name="Kramer E."/>
            <person name="Nordborg M."/>
            <person name="Tomkins J."/>
            <person name="Borevitz J."/>
            <person name="Derieg N."/>
            <person name="Yan J."/>
            <person name="Mihaltcheva S."/>
            <person name="Hayes R.D."/>
            <person name="Rokhsar D."/>
        </authorList>
    </citation>
    <scope>NUCLEOTIDE SEQUENCE [LARGE SCALE GENOMIC DNA]</scope>
    <source>
        <strain evidence="11">cv. Goldsmith</strain>
    </source>
</reference>
<dbReference type="Gene3D" id="1.10.10.10">
    <property type="entry name" value="Winged helix-like DNA-binding domain superfamily/Winged helix DNA-binding domain"/>
    <property type="match status" value="1"/>
</dbReference>
<dbReference type="PANTHER" id="PTHR11467:SF29">
    <property type="entry name" value="OS03G0711600 PROTEIN"/>
    <property type="match status" value="1"/>
</dbReference>
<evidence type="ECO:0000313" key="10">
    <source>
        <dbReference type="EMBL" id="PIA33568.1"/>
    </source>
</evidence>
<feature type="region of interest" description="Disordered" evidence="7">
    <location>
        <begin position="129"/>
        <end position="239"/>
    </location>
</feature>
<evidence type="ECO:0000256" key="6">
    <source>
        <dbReference type="RuleBase" id="RU003894"/>
    </source>
</evidence>
<dbReference type="PRINTS" id="PR00929">
    <property type="entry name" value="ATHOOK"/>
</dbReference>
<keyword evidence="4 6" id="KW-0238">DNA-binding</keyword>
<protein>
    <recommendedName>
        <fullName evidence="9">H15 domain-containing protein</fullName>
    </recommendedName>
</protein>
<comment type="subcellular location">
    <subcellularLocation>
        <location evidence="2">Chromosome</location>
    </subcellularLocation>
    <subcellularLocation>
        <location evidence="1 6">Nucleus</location>
    </subcellularLocation>
</comment>
<dbReference type="OrthoDB" id="1110759at2759"/>
<evidence type="ECO:0000256" key="1">
    <source>
        <dbReference type="ARBA" id="ARBA00004123"/>
    </source>
</evidence>
<proteinExistence type="inferred from homology"/>
<gene>
    <name evidence="10" type="ORF">AQUCO_04100184v1</name>
</gene>
<evidence type="ECO:0000256" key="4">
    <source>
        <dbReference type="ARBA" id="ARBA00023125"/>
    </source>
</evidence>
<sequence length="349" mass="36466">VNSSSIILLLFLSLQLSSSCFSLMDPIASLPVLVPNPVVPITEPLIEPPKPPSNHLNHPPYAEMIVSAIKALNEKKGSSRKAIAKYIDSVYTNLPQSHSALLTHHLKRLKKNGIVLMVKHSYKLPKSAPAVTSVSTGGPAATEKRGRGRPPKSNKTTVVTTVPVVPTSGSPVVKRGRGRPPKVMKPKPIKAVGSGLANRGRGRPPKIMKPKPIKAVGSGLVKRGRGRPPKISKPNITAGPVEAPMPVAVAVSNANNGEKKGRGRPKKNIPTVISVLGVVSGELVVPPVEMMVPPFVVRPRGRPRNVGGGGGGGGGPPKPKRVSTGRPVGRPKKVAGPAPVRVPVSVPLA</sequence>
<evidence type="ECO:0000256" key="7">
    <source>
        <dbReference type="SAM" id="MobiDB-lite"/>
    </source>
</evidence>
<dbReference type="GO" id="GO:0005730">
    <property type="term" value="C:nucleolus"/>
    <property type="evidence" value="ECO:0007669"/>
    <property type="project" value="TreeGrafter"/>
</dbReference>
<feature type="compositionally biased region" description="Low complexity" evidence="7">
    <location>
        <begin position="153"/>
        <end position="173"/>
    </location>
</feature>
<dbReference type="InterPro" id="IPR005819">
    <property type="entry name" value="H1/H5"/>
</dbReference>
<keyword evidence="8" id="KW-0732">Signal</keyword>
<feature type="non-terminal residue" evidence="10">
    <location>
        <position position="1"/>
    </location>
</feature>
<evidence type="ECO:0000256" key="2">
    <source>
        <dbReference type="ARBA" id="ARBA00004286"/>
    </source>
</evidence>
<feature type="chain" id="PRO_5013545553" description="H15 domain-containing protein" evidence="8">
    <location>
        <begin position="23"/>
        <end position="349"/>
    </location>
</feature>
<keyword evidence="3 6" id="KW-0158">Chromosome</keyword>
<feature type="compositionally biased region" description="Basic residues" evidence="7">
    <location>
        <begin position="200"/>
        <end position="212"/>
    </location>
</feature>
<evidence type="ECO:0000256" key="8">
    <source>
        <dbReference type="SAM" id="SignalP"/>
    </source>
</evidence>
<dbReference type="GO" id="GO:0030261">
    <property type="term" value="P:chromosome condensation"/>
    <property type="evidence" value="ECO:0007669"/>
    <property type="project" value="TreeGrafter"/>
</dbReference>
<feature type="signal peptide" evidence="8">
    <location>
        <begin position="1"/>
        <end position="22"/>
    </location>
</feature>
<dbReference type="GO" id="GO:0030527">
    <property type="term" value="F:structural constituent of chromatin"/>
    <property type="evidence" value="ECO:0007669"/>
    <property type="project" value="InterPro"/>
</dbReference>
<dbReference type="InterPro" id="IPR036390">
    <property type="entry name" value="WH_DNA-bd_sf"/>
</dbReference>
<dbReference type="Proteomes" id="UP000230069">
    <property type="component" value="Unassembled WGS sequence"/>
</dbReference>